<dbReference type="Gene3D" id="3.30.530.20">
    <property type="match status" value="1"/>
</dbReference>
<dbReference type="EMBL" id="JAGINU010000001">
    <property type="protein sequence ID" value="MBP2364533.1"/>
    <property type="molecule type" value="Genomic_DNA"/>
</dbReference>
<dbReference type="SUPFAM" id="SSF55961">
    <property type="entry name" value="Bet v1-like"/>
    <property type="match status" value="1"/>
</dbReference>
<dbReference type="Pfam" id="PF06240">
    <property type="entry name" value="COXG"/>
    <property type="match status" value="1"/>
</dbReference>
<dbReference type="Proteomes" id="UP001519295">
    <property type="component" value="Unassembled WGS sequence"/>
</dbReference>
<dbReference type="PANTHER" id="PTHR38588">
    <property type="entry name" value="BLL0334 PROTEIN"/>
    <property type="match status" value="1"/>
</dbReference>
<keyword evidence="3" id="KW-1185">Reference proteome</keyword>
<protein>
    <submittedName>
        <fullName evidence="2">Carbon monoxide dehydrogenase subunit G</fullName>
    </submittedName>
</protein>
<sequence>MKISGTNVVPHPVEHVWDAVLDPRVLVASIPGCERLEATGDHEYAMTVTAGVAAIKGSYAGRCALSDLKPHESLVMTLAGAGAPGTIDAVVDVGFEDLGADGTRISYAADATVGGMVGGVGQRMLASVSKRMAAEFFGNVGRAIAAPMSVPVEGSGSDIGGAPVAVDRDADTVPPALVGGPGYTAPTTRPGVHTASAAGAAGPDDLTKGIGIGAAVALLGVLVGAAIGRRR</sequence>
<dbReference type="InterPro" id="IPR023393">
    <property type="entry name" value="START-like_dom_sf"/>
</dbReference>
<reference evidence="2 3" key="1">
    <citation type="submission" date="2021-03" db="EMBL/GenBank/DDBJ databases">
        <title>Sequencing the genomes of 1000 actinobacteria strains.</title>
        <authorList>
            <person name="Klenk H.-P."/>
        </authorList>
    </citation>
    <scope>NUCLEOTIDE SEQUENCE [LARGE SCALE GENOMIC DNA]</scope>
    <source>
        <strain evidence="2 3">DSM 45256</strain>
    </source>
</reference>
<dbReference type="RefSeq" id="WP_210024571.1">
    <property type="nucleotide sequence ID" value="NZ_JAGINU010000001.1"/>
</dbReference>
<accession>A0ABS4VKT0</accession>
<evidence type="ECO:0000313" key="3">
    <source>
        <dbReference type="Proteomes" id="UP001519295"/>
    </source>
</evidence>
<gene>
    <name evidence="2" type="ORF">JOF36_000229</name>
</gene>
<dbReference type="InterPro" id="IPR010419">
    <property type="entry name" value="CO_DH_gsu"/>
</dbReference>
<name>A0ABS4VKT0_9PSEU</name>
<evidence type="ECO:0000256" key="1">
    <source>
        <dbReference type="SAM" id="Phobius"/>
    </source>
</evidence>
<feature type="transmembrane region" description="Helical" evidence="1">
    <location>
        <begin position="210"/>
        <end position="228"/>
    </location>
</feature>
<proteinExistence type="predicted"/>
<dbReference type="CDD" id="cd05018">
    <property type="entry name" value="CoxG"/>
    <property type="match status" value="1"/>
</dbReference>
<dbReference type="PANTHER" id="PTHR38588:SF1">
    <property type="entry name" value="BLL0334 PROTEIN"/>
    <property type="match status" value="1"/>
</dbReference>
<evidence type="ECO:0000313" key="2">
    <source>
        <dbReference type="EMBL" id="MBP2364533.1"/>
    </source>
</evidence>
<keyword evidence="1" id="KW-1133">Transmembrane helix</keyword>
<keyword evidence="1" id="KW-0472">Membrane</keyword>
<comment type="caution">
    <text evidence="2">The sequence shown here is derived from an EMBL/GenBank/DDBJ whole genome shotgun (WGS) entry which is preliminary data.</text>
</comment>
<keyword evidence="1" id="KW-0812">Transmembrane</keyword>
<organism evidence="2 3">
    <name type="scientific">Pseudonocardia parietis</name>
    <dbReference type="NCBI Taxonomy" id="570936"/>
    <lineage>
        <taxon>Bacteria</taxon>
        <taxon>Bacillati</taxon>
        <taxon>Actinomycetota</taxon>
        <taxon>Actinomycetes</taxon>
        <taxon>Pseudonocardiales</taxon>
        <taxon>Pseudonocardiaceae</taxon>
        <taxon>Pseudonocardia</taxon>
    </lineage>
</organism>